<dbReference type="Proteomes" id="UP001351900">
    <property type="component" value="Unassembled WGS sequence"/>
</dbReference>
<dbReference type="RefSeq" id="WP_331792421.1">
    <property type="nucleotide sequence ID" value="NZ_BAAAUO010000010.1"/>
</dbReference>
<feature type="domain" description="SnoaL-like" evidence="1">
    <location>
        <begin position="2"/>
        <end position="103"/>
    </location>
</feature>
<evidence type="ECO:0000313" key="2">
    <source>
        <dbReference type="EMBL" id="MEF2256364.1"/>
    </source>
</evidence>
<sequence>MTAYFSAINAGDISGAVEFVSPDATVSIRDALHGTLEGSGPEAFAAWLDQAMSSGAVTVVPLSAERRDESVSVELAVSVFRPASGAVTMLQQIDYTIDGDRITAARAFGVRHVRLPAVMTPILGEDTRRGA</sequence>
<dbReference type="SUPFAM" id="SSF54427">
    <property type="entry name" value="NTF2-like"/>
    <property type="match status" value="1"/>
</dbReference>
<organism evidence="2 3">
    <name type="scientific">Microbacterium schleiferi</name>
    <dbReference type="NCBI Taxonomy" id="69362"/>
    <lineage>
        <taxon>Bacteria</taxon>
        <taxon>Bacillati</taxon>
        <taxon>Actinomycetota</taxon>
        <taxon>Actinomycetes</taxon>
        <taxon>Micrococcales</taxon>
        <taxon>Microbacteriaceae</taxon>
        <taxon>Microbacterium</taxon>
    </lineage>
</organism>
<comment type="caution">
    <text evidence="2">The sequence shown here is derived from an EMBL/GenBank/DDBJ whole genome shotgun (WGS) entry which is preliminary data.</text>
</comment>
<dbReference type="Pfam" id="PF12680">
    <property type="entry name" value="SnoaL_2"/>
    <property type="match status" value="1"/>
</dbReference>
<accession>A0ABU7V9J6</accession>
<dbReference type="EMBL" id="JAZHOV010000011">
    <property type="protein sequence ID" value="MEF2256364.1"/>
    <property type="molecule type" value="Genomic_DNA"/>
</dbReference>
<evidence type="ECO:0000313" key="3">
    <source>
        <dbReference type="Proteomes" id="UP001351900"/>
    </source>
</evidence>
<keyword evidence="3" id="KW-1185">Reference proteome</keyword>
<dbReference type="InterPro" id="IPR032710">
    <property type="entry name" value="NTF2-like_dom_sf"/>
</dbReference>
<dbReference type="InterPro" id="IPR037401">
    <property type="entry name" value="SnoaL-like"/>
</dbReference>
<dbReference type="Gene3D" id="3.10.450.50">
    <property type="match status" value="1"/>
</dbReference>
<gene>
    <name evidence="2" type="ORF">V2V91_14665</name>
</gene>
<name>A0ABU7V9J6_9MICO</name>
<protein>
    <submittedName>
        <fullName evidence="2">Nuclear transport factor 2 family protein</fullName>
    </submittedName>
</protein>
<proteinExistence type="predicted"/>
<reference evidence="2 3" key="1">
    <citation type="submission" date="2024-01" db="EMBL/GenBank/DDBJ databases">
        <title>the genome sequence of strain Microbacterium schleiferi NBRC 15075.</title>
        <authorList>
            <person name="Ding Y."/>
            <person name="Zhang G."/>
        </authorList>
    </citation>
    <scope>NUCLEOTIDE SEQUENCE [LARGE SCALE GENOMIC DNA]</scope>
    <source>
        <strain evidence="2 3">NBRC 15075</strain>
    </source>
</reference>
<evidence type="ECO:0000259" key="1">
    <source>
        <dbReference type="Pfam" id="PF12680"/>
    </source>
</evidence>